<protein>
    <submittedName>
        <fullName evidence="1">Uncharacterized protein</fullName>
    </submittedName>
</protein>
<evidence type="ECO:0000313" key="2">
    <source>
        <dbReference type="Proteomes" id="UP000199421"/>
    </source>
</evidence>
<dbReference type="AlphaFoldDB" id="A0A1H7J2B0"/>
<name>A0A1H7J2B0_OLID1</name>
<dbReference type="Proteomes" id="UP000199421">
    <property type="component" value="Unassembled WGS sequence"/>
</dbReference>
<gene>
    <name evidence="1" type="ORF">SAMN05661044_00900</name>
</gene>
<accession>A0A1H7J2B0</accession>
<organism evidence="1 2">
    <name type="scientific">Olivibacter domesticus</name>
    <name type="common">Pseudosphingobacterium domesticum</name>
    <dbReference type="NCBI Taxonomy" id="407022"/>
    <lineage>
        <taxon>Bacteria</taxon>
        <taxon>Pseudomonadati</taxon>
        <taxon>Bacteroidota</taxon>
        <taxon>Sphingobacteriia</taxon>
        <taxon>Sphingobacteriales</taxon>
        <taxon>Sphingobacteriaceae</taxon>
        <taxon>Olivibacter</taxon>
    </lineage>
</organism>
<proteinExistence type="predicted"/>
<sequence>MADNILREVFLIMVNLIGNRYYKIKGAIEAPYTRMYLKVILFFFRERLHNF</sequence>
<evidence type="ECO:0000313" key="1">
    <source>
        <dbReference type="EMBL" id="SEK68869.1"/>
    </source>
</evidence>
<keyword evidence="2" id="KW-1185">Reference proteome</keyword>
<reference evidence="2" key="1">
    <citation type="submission" date="2016-10" db="EMBL/GenBank/DDBJ databases">
        <authorList>
            <person name="Varghese N."/>
            <person name="Submissions S."/>
        </authorList>
    </citation>
    <scope>NUCLEOTIDE SEQUENCE [LARGE SCALE GENOMIC DNA]</scope>
    <source>
        <strain evidence="2">DSM 18733</strain>
    </source>
</reference>
<dbReference type="EMBL" id="FOAF01000001">
    <property type="protein sequence ID" value="SEK68869.1"/>
    <property type="molecule type" value="Genomic_DNA"/>
</dbReference>